<protein>
    <recommendedName>
        <fullName evidence="2">Antitoxin</fullName>
    </recommendedName>
</protein>
<evidence type="ECO:0000256" key="2">
    <source>
        <dbReference type="RuleBase" id="RU362080"/>
    </source>
</evidence>
<dbReference type="Gene3D" id="3.40.1620.10">
    <property type="entry name" value="YefM-like domain"/>
    <property type="match status" value="1"/>
</dbReference>
<evidence type="ECO:0000313" key="4">
    <source>
        <dbReference type="Proteomes" id="UP000003374"/>
    </source>
</evidence>
<dbReference type="eggNOG" id="COG4118">
    <property type="taxonomic scope" value="Bacteria"/>
</dbReference>
<accession>A4BQW2</accession>
<keyword evidence="4" id="KW-1185">Reference proteome</keyword>
<comment type="similarity">
    <text evidence="1 2">Belongs to the phD/YefM antitoxin family.</text>
</comment>
<dbReference type="Proteomes" id="UP000003374">
    <property type="component" value="Unassembled WGS sequence"/>
</dbReference>
<dbReference type="InterPro" id="IPR006442">
    <property type="entry name" value="Antitoxin_Phd/YefM"/>
</dbReference>
<name>A4BQW2_9GAMM</name>
<dbReference type="InterPro" id="IPR036165">
    <property type="entry name" value="YefM-like_sf"/>
</dbReference>
<dbReference type="EMBL" id="AAOF01000005">
    <property type="protein sequence ID" value="EAR21962.1"/>
    <property type="molecule type" value="Genomic_DNA"/>
</dbReference>
<dbReference type="Pfam" id="PF02604">
    <property type="entry name" value="PhdYeFM_antitox"/>
    <property type="match status" value="1"/>
</dbReference>
<dbReference type="HOGENOM" id="CLU_163140_7_0_6"/>
<organism evidence="3 4">
    <name type="scientific">Nitrococcus mobilis Nb-231</name>
    <dbReference type="NCBI Taxonomy" id="314278"/>
    <lineage>
        <taxon>Bacteria</taxon>
        <taxon>Pseudomonadati</taxon>
        <taxon>Pseudomonadota</taxon>
        <taxon>Gammaproteobacteria</taxon>
        <taxon>Chromatiales</taxon>
        <taxon>Ectothiorhodospiraceae</taxon>
        <taxon>Nitrococcus</taxon>
    </lineage>
</organism>
<dbReference type="AlphaFoldDB" id="A4BQW2"/>
<dbReference type="STRING" id="314278.NB231_06226"/>
<evidence type="ECO:0000256" key="1">
    <source>
        <dbReference type="ARBA" id="ARBA00009981"/>
    </source>
</evidence>
<evidence type="ECO:0000313" key="3">
    <source>
        <dbReference type="EMBL" id="EAR21962.1"/>
    </source>
</evidence>
<dbReference type="NCBIfam" id="TIGR01552">
    <property type="entry name" value="phd_fam"/>
    <property type="match status" value="1"/>
</dbReference>
<comment type="function">
    <text evidence="2">Antitoxin component of a type II toxin-antitoxin (TA) system.</text>
</comment>
<comment type="caution">
    <text evidence="3">The sequence shown here is derived from an EMBL/GenBank/DDBJ whole genome shotgun (WGS) entry which is preliminary data.</text>
</comment>
<reference evidence="3 4" key="1">
    <citation type="submission" date="2006-02" db="EMBL/GenBank/DDBJ databases">
        <authorList>
            <person name="Waterbury J."/>
            <person name="Ferriera S."/>
            <person name="Johnson J."/>
            <person name="Kravitz S."/>
            <person name="Halpern A."/>
            <person name="Remington K."/>
            <person name="Beeson K."/>
            <person name="Tran B."/>
            <person name="Rogers Y.-H."/>
            <person name="Friedman R."/>
            <person name="Venter J.C."/>
        </authorList>
    </citation>
    <scope>NUCLEOTIDE SEQUENCE [LARGE SCALE GENOMIC DNA]</scope>
    <source>
        <strain evidence="3 4">Nb-231</strain>
    </source>
</reference>
<proteinExistence type="inferred from homology"/>
<gene>
    <name evidence="3" type="ORF">NB231_06226</name>
</gene>
<dbReference type="SUPFAM" id="SSF143120">
    <property type="entry name" value="YefM-like"/>
    <property type="match status" value="1"/>
</dbReference>
<sequence length="84" mass="9462">MLMDSTTVTFAEAKAHLSQLTERAAAGETVIITKRGKPVAQLSRPATSRKPVGLAMLRRLTESMPKQSEEADRFMRRLRDEARY</sequence>